<dbReference type="Pfam" id="PF02391">
    <property type="entry name" value="MoaE"/>
    <property type="match status" value="1"/>
</dbReference>
<accession>A0A382RG42</accession>
<evidence type="ECO:0000313" key="1">
    <source>
        <dbReference type="EMBL" id="SVC96684.1"/>
    </source>
</evidence>
<dbReference type="SUPFAM" id="SSF54690">
    <property type="entry name" value="Molybdopterin synthase subunit MoaE"/>
    <property type="match status" value="1"/>
</dbReference>
<dbReference type="GO" id="GO:0006777">
    <property type="term" value="P:Mo-molybdopterin cofactor biosynthetic process"/>
    <property type="evidence" value="ECO:0007669"/>
    <property type="project" value="InterPro"/>
</dbReference>
<dbReference type="PANTHER" id="PTHR23404">
    <property type="entry name" value="MOLYBDOPTERIN SYNTHASE RELATED"/>
    <property type="match status" value="1"/>
</dbReference>
<dbReference type="Gene3D" id="3.90.1170.40">
    <property type="entry name" value="Molybdopterin biosynthesis MoaE subunit"/>
    <property type="match status" value="1"/>
</dbReference>
<proteinExistence type="predicted"/>
<dbReference type="InterPro" id="IPR036563">
    <property type="entry name" value="MoaE_sf"/>
</dbReference>
<dbReference type="InterPro" id="IPR003448">
    <property type="entry name" value="Mopterin_biosynth_MoaE"/>
</dbReference>
<dbReference type="EMBL" id="UINC01121486">
    <property type="protein sequence ID" value="SVC96684.1"/>
    <property type="molecule type" value="Genomic_DNA"/>
</dbReference>
<protein>
    <submittedName>
        <fullName evidence="1">Uncharacterized protein</fullName>
    </submittedName>
</protein>
<gene>
    <name evidence="1" type="ORF">METZ01_LOCUS349538</name>
</gene>
<name>A0A382RG42_9ZZZZ</name>
<organism evidence="1">
    <name type="scientific">marine metagenome</name>
    <dbReference type="NCBI Taxonomy" id="408172"/>
    <lineage>
        <taxon>unclassified sequences</taxon>
        <taxon>metagenomes</taxon>
        <taxon>ecological metagenomes</taxon>
    </lineage>
</organism>
<reference evidence="1" key="1">
    <citation type="submission" date="2018-05" db="EMBL/GenBank/DDBJ databases">
        <authorList>
            <person name="Lanie J.A."/>
            <person name="Ng W.-L."/>
            <person name="Kazmierczak K.M."/>
            <person name="Andrzejewski T.M."/>
            <person name="Davidsen T.M."/>
            <person name="Wayne K.J."/>
            <person name="Tettelin H."/>
            <person name="Glass J.I."/>
            <person name="Rusch D."/>
            <person name="Podicherti R."/>
            <person name="Tsui H.-C.T."/>
            <person name="Winkler M.E."/>
        </authorList>
    </citation>
    <scope>NUCLEOTIDE SEQUENCE</scope>
</reference>
<feature type="non-terminal residue" evidence="1">
    <location>
        <position position="91"/>
    </location>
</feature>
<sequence length="91" mass="10413">MVITRIIKNKIPALASHESHTRDGAELQFYGRVREMENGQPIVALDYEYYKGMAEKELQKLGEELLEKFSINKLDCIHRIGKIPVGEAALR</sequence>
<dbReference type="AlphaFoldDB" id="A0A382RG42"/>